<evidence type="ECO:0000259" key="1">
    <source>
        <dbReference type="Pfam" id="PF02589"/>
    </source>
</evidence>
<dbReference type="EMBL" id="LVWE01000058">
    <property type="protein sequence ID" value="OAD42822.1"/>
    <property type="molecule type" value="Genomic_DNA"/>
</dbReference>
<dbReference type="PANTHER" id="PTHR43682:SF1">
    <property type="entry name" value="LACTATE UTILIZATION PROTEIN C"/>
    <property type="match status" value="1"/>
</dbReference>
<name>A0A176T4H8_9FLAO</name>
<evidence type="ECO:0000313" key="3">
    <source>
        <dbReference type="Proteomes" id="UP000076923"/>
    </source>
</evidence>
<dbReference type="InterPro" id="IPR037171">
    <property type="entry name" value="NagB/RpiA_transferase-like"/>
</dbReference>
<reference evidence="2 3" key="1">
    <citation type="submission" date="2016-02" db="EMBL/GenBank/DDBJ databases">
        <title>Draft genome sequence of Polaribacter atrinae KACC17473.</title>
        <authorList>
            <person name="Shin S.-K."/>
            <person name="Yi H."/>
        </authorList>
    </citation>
    <scope>NUCLEOTIDE SEQUENCE [LARGE SCALE GENOMIC DNA]</scope>
    <source>
        <strain evidence="2 3">KACC 17473</strain>
    </source>
</reference>
<feature type="domain" description="LUD" evidence="1">
    <location>
        <begin position="92"/>
        <end position="194"/>
    </location>
</feature>
<dbReference type="InterPro" id="IPR024185">
    <property type="entry name" value="FTHF_cligase-like_sf"/>
</dbReference>
<dbReference type="Gene3D" id="3.40.50.10420">
    <property type="entry name" value="NagB/RpiA/CoA transferase-like"/>
    <property type="match status" value="1"/>
</dbReference>
<dbReference type="STRING" id="1333662.LPB303_14340"/>
<proteinExistence type="predicted"/>
<dbReference type="InterPro" id="IPR003741">
    <property type="entry name" value="LUD_dom"/>
</dbReference>
<dbReference type="RefSeq" id="WP_068451643.1">
    <property type="nucleotide sequence ID" value="NZ_CANKUV010000009.1"/>
</dbReference>
<dbReference type="PANTHER" id="PTHR43682">
    <property type="entry name" value="LACTATE UTILIZATION PROTEIN C"/>
    <property type="match status" value="1"/>
</dbReference>
<gene>
    <name evidence="2" type="ORF">LPB303_14340</name>
</gene>
<protein>
    <recommendedName>
        <fullName evidence="1">LUD domain-containing protein</fullName>
    </recommendedName>
</protein>
<comment type="caution">
    <text evidence="2">The sequence shown here is derived from an EMBL/GenBank/DDBJ whole genome shotgun (WGS) entry which is preliminary data.</text>
</comment>
<accession>A0A176T4H8</accession>
<dbReference type="AlphaFoldDB" id="A0A176T4H8"/>
<evidence type="ECO:0000313" key="2">
    <source>
        <dbReference type="EMBL" id="OAD42822.1"/>
    </source>
</evidence>
<dbReference type="OrthoDB" id="9794157at2"/>
<keyword evidence="3" id="KW-1185">Reference proteome</keyword>
<dbReference type="Pfam" id="PF02589">
    <property type="entry name" value="LUD_dom"/>
    <property type="match status" value="1"/>
</dbReference>
<dbReference type="Proteomes" id="UP000076923">
    <property type="component" value="Unassembled WGS sequence"/>
</dbReference>
<organism evidence="2 3">
    <name type="scientific">Polaribacter atrinae</name>
    <dbReference type="NCBI Taxonomy" id="1333662"/>
    <lineage>
        <taxon>Bacteria</taxon>
        <taxon>Pseudomonadati</taxon>
        <taxon>Bacteroidota</taxon>
        <taxon>Flavobacteriia</taxon>
        <taxon>Flavobacteriales</taxon>
        <taxon>Flavobacteriaceae</taxon>
    </lineage>
</organism>
<dbReference type="SUPFAM" id="SSF100950">
    <property type="entry name" value="NagB/RpiA/CoA transferase-like"/>
    <property type="match status" value="1"/>
</dbReference>
<sequence>MSSRNQILDRIKANKPTLINLPNINISLFDEGLDLLKEFTKKVEIVGGNVVSVNSNQEIVEQIDKTFTDAKVKYSNLADTASFNTIKLATLQKPHDLEDLDILILESKLAVAENGAIWISDSEIPVRVLPFITKHLMLVISQKNIVPYMHQAYEKLTNLNADFGVFIAGPSKTADIEQSLVIGAHGALSLTVFLKD</sequence>